<dbReference type="Gene3D" id="3.30.565.10">
    <property type="entry name" value="Histidine kinase-like ATPase, C-terminal domain"/>
    <property type="match status" value="1"/>
</dbReference>
<keyword evidence="5" id="KW-0067">ATP-binding</keyword>
<dbReference type="CDD" id="cd00130">
    <property type="entry name" value="PAS"/>
    <property type="match status" value="1"/>
</dbReference>
<keyword evidence="7" id="KW-1133">Transmembrane helix</keyword>
<dbReference type="PANTHER" id="PTHR43065:SF10">
    <property type="entry name" value="PEROXIDE STRESS-ACTIVATED HISTIDINE KINASE MAK3"/>
    <property type="match status" value="1"/>
</dbReference>
<gene>
    <name evidence="10" type="ORF">MNBD_GAMMA09-2969</name>
</gene>
<dbReference type="SMART" id="SM00387">
    <property type="entry name" value="HATPase_c"/>
    <property type="match status" value="1"/>
</dbReference>
<dbReference type="Gene3D" id="6.10.340.10">
    <property type="match status" value="1"/>
</dbReference>
<dbReference type="InterPro" id="IPR035965">
    <property type="entry name" value="PAS-like_dom_sf"/>
</dbReference>
<feature type="domain" description="Histidine kinase" evidence="8">
    <location>
        <begin position="381"/>
        <end position="596"/>
    </location>
</feature>
<dbReference type="SMART" id="SM00388">
    <property type="entry name" value="HisKA"/>
    <property type="match status" value="1"/>
</dbReference>
<organism evidence="10">
    <name type="scientific">hydrothermal vent metagenome</name>
    <dbReference type="NCBI Taxonomy" id="652676"/>
    <lineage>
        <taxon>unclassified sequences</taxon>
        <taxon>metagenomes</taxon>
        <taxon>ecological metagenomes</taxon>
    </lineage>
</organism>
<evidence type="ECO:0000256" key="6">
    <source>
        <dbReference type="ARBA" id="ARBA00023012"/>
    </source>
</evidence>
<dbReference type="SUPFAM" id="SSF55785">
    <property type="entry name" value="PYP-like sensor domain (PAS domain)"/>
    <property type="match status" value="1"/>
</dbReference>
<dbReference type="SMART" id="SM00091">
    <property type="entry name" value="PAS"/>
    <property type="match status" value="1"/>
</dbReference>
<dbReference type="Pfam" id="PF00512">
    <property type="entry name" value="HisKA"/>
    <property type="match status" value="1"/>
</dbReference>
<evidence type="ECO:0000256" key="1">
    <source>
        <dbReference type="ARBA" id="ARBA00022553"/>
    </source>
</evidence>
<dbReference type="NCBIfam" id="TIGR00229">
    <property type="entry name" value="sensory_box"/>
    <property type="match status" value="1"/>
</dbReference>
<dbReference type="Gene3D" id="3.30.450.20">
    <property type="entry name" value="PAS domain"/>
    <property type="match status" value="1"/>
</dbReference>
<dbReference type="SUPFAM" id="SSF47384">
    <property type="entry name" value="Homodimeric domain of signal transducing histidine kinase"/>
    <property type="match status" value="1"/>
</dbReference>
<evidence type="ECO:0000256" key="3">
    <source>
        <dbReference type="ARBA" id="ARBA00022741"/>
    </source>
</evidence>
<evidence type="ECO:0000256" key="7">
    <source>
        <dbReference type="SAM" id="Phobius"/>
    </source>
</evidence>
<keyword evidence="2" id="KW-0808">Transferase</keyword>
<dbReference type="CDD" id="cd06225">
    <property type="entry name" value="HAMP"/>
    <property type="match status" value="1"/>
</dbReference>
<keyword evidence="6" id="KW-0902">Two-component regulatory system</keyword>
<dbReference type="PROSITE" id="PS50109">
    <property type="entry name" value="HIS_KIN"/>
    <property type="match status" value="1"/>
</dbReference>
<dbReference type="InterPro" id="IPR005467">
    <property type="entry name" value="His_kinase_dom"/>
</dbReference>
<feature type="transmembrane region" description="Helical" evidence="7">
    <location>
        <begin position="167"/>
        <end position="188"/>
    </location>
</feature>
<protein>
    <recommendedName>
        <fullName evidence="11">Histidine kinase</fullName>
    </recommendedName>
</protein>
<feature type="domain" description="PAS" evidence="9">
    <location>
        <begin position="244"/>
        <end position="287"/>
    </location>
</feature>
<dbReference type="GO" id="GO:0000155">
    <property type="term" value="F:phosphorelay sensor kinase activity"/>
    <property type="evidence" value="ECO:0007669"/>
    <property type="project" value="InterPro"/>
</dbReference>
<dbReference type="Pfam" id="PF13426">
    <property type="entry name" value="PAS_9"/>
    <property type="match status" value="1"/>
</dbReference>
<feature type="transmembrane region" description="Helical" evidence="7">
    <location>
        <begin position="14"/>
        <end position="38"/>
    </location>
</feature>
<dbReference type="GO" id="GO:0005524">
    <property type="term" value="F:ATP binding"/>
    <property type="evidence" value="ECO:0007669"/>
    <property type="project" value="UniProtKB-KW"/>
</dbReference>
<dbReference type="InterPro" id="IPR000014">
    <property type="entry name" value="PAS"/>
</dbReference>
<keyword evidence="4" id="KW-0418">Kinase</keyword>
<dbReference type="InterPro" id="IPR003594">
    <property type="entry name" value="HATPase_dom"/>
</dbReference>
<dbReference type="Gene3D" id="1.10.287.130">
    <property type="match status" value="1"/>
</dbReference>
<dbReference type="InterPro" id="IPR004358">
    <property type="entry name" value="Sig_transdc_His_kin-like_C"/>
</dbReference>
<evidence type="ECO:0000256" key="2">
    <source>
        <dbReference type="ARBA" id="ARBA00022679"/>
    </source>
</evidence>
<reference evidence="10" key="1">
    <citation type="submission" date="2018-06" db="EMBL/GenBank/DDBJ databases">
        <authorList>
            <person name="Zhirakovskaya E."/>
        </authorList>
    </citation>
    <scope>NUCLEOTIDE SEQUENCE</scope>
</reference>
<dbReference type="CDD" id="cd00082">
    <property type="entry name" value="HisKA"/>
    <property type="match status" value="1"/>
</dbReference>
<dbReference type="PRINTS" id="PR00344">
    <property type="entry name" value="BCTRLSENSOR"/>
</dbReference>
<evidence type="ECO:0000256" key="4">
    <source>
        <dbReference type="ARBA" id="ARBA00022777"/>
    </source>
</evidence>
<keyword evidence="7" id="KW-0812">Transmembrane</keyword>
<dbReference type="Pfam" id="PF02518">
    <property type="entry name" value="HATPase_c"/>
    <property type="match status" value="1"/>
</dbReference>
<dbReference type="InterPro" id="IPR036097">
    <property type="entry name" value="HisK_dim/P_sf"/>
</dbReference>
<keyword evidence="3" id="KW-0547">Nucleotide-binding</keyword>
<keyword evidence="1" id="KW-0597">Phosphoprotein</keyword>
<sequence length="603" mass="68461">MGIKSTLKRWPNSLAGRILITVLATHLIILTISFYFIVKIVENNYTEQFVDYVRTDNLRLSKLIKHELSFGTPQQIKQFSDNLLLDGQPVKIIIKDDAGEVIYPENLDLKREPPFKEDFFFGENNDNLYCIKNNLKSDDGEAVGSMQIFYDETPTNNELLNLYQNGMFIAVAYLLIVIVFIIVMDTYITQSLRELTTSAFRIASGKYNEKIYSHTSIHEVKLLAQSLESMRKELVNRGKLLSDREKRIRALLNNISDAVLFCDNRGNIESANYAARKMLGYNSKNLLKTNFNQLVNYDQARNSMNWPVFEKTFESTATRKNGKKLPIEILMSGLFQGDKTIVLVLMRDISERRQNELERHQHYTEMAHVGRLGIMGEMAAGIAHELNQPLAAISLYLQGSMRLCTPETSDICRAMKAADEQATRAAGIIRRIKRFVRKEDPRGSIATVDLNKLIQKSIEFIFIDKQCSDIKPELLLTPQPVMVAVDSLQIEQVLVNLIRNAVEAILDQKPSHQLLQISTFTDAESYAIVSIIDSGKGIPDDIKDKIFDTYFTTKPEGLGMGLSICRSIIEEHSGVLWCDTSQGRGAEFYFKLPIEPTISEKNA</sequence>
<accession>A0A3B0XCJ2</accession>
<name>A0A3B0XCJ2_9ZZZZ</name>
<keyword evidence="7" id="KW-0472">Membrane</keyword>
<evidence type="ECO:0000256" key="5">
    <source>
        <dbReference type="ARBA" id="ARBA00022840"/>
    </source>
</evidence>
<evidence type="ECO:0000259" key="8">
    <source>
        <dbReference type="PROSITE" id="PS50109"/>
    </source>
</evidence>
<dbReference type="PROSITE" id="PS50112">
    <property type="entry name" value="PAS"/>
    <property type="match status" value="1"/>
</dbReference>
<dbReference type="PANTHER" id="PTHR43065">
    <property type="entry name" value="SENSOR HISTIDINE KINASE"/>
    <property type="match status" value="1"/>
</dbReference>
<proteinExistence type="predicted"/>
<dbReference type="InterPro" id="IPR003661">
    <property type="entry name" value="HisK_dim/P_dom"/>
</dbReference>
<dbReference type="EMBL" id="UOFI01000067">
    <property type="protein sequence ID" value="VAW65421.1"/>
    <property type="molecule type" value="Genomic_DNA"/>
</dbReference>
<dbReference type="SUPFAM" id="SSF55874">
    <property type="entry name" value="ATPase domain of HSP90 chaperone/DNA topoisomerase II/histidine kinase"/>
    <property type="match status" value="1"/>
</dbReference>
<evidence type="ECO:0000313" key="10">
    <source>
        <dbReference type="EMBL" id="VAW65421.1"/>
    </source>
</evidence>
<evidence type="ECO:0008006" key="11">
    <source>
        <dbReference type="Google" id="ProtNLM"/>
    </source>
</evidence>
<dbReference type="AlphaFoldDB" id="A0A3B0XCJ2"/>
<evidence type="ECO:0000259" key="9">
    <source>
        <dbReference type="PROSITE" id="PS50112"/>
    </source>
</evidence>
<dbReference type="InterPro" id="IPR036890">
    <property type="entry name" value="HATPase_C_sf"/>
</dbReference>
<dbReference type="SUPFAM" id="SSF158472">
    <property type="entry name" value="HAMP domain-like"/>
    <property type="match status" value="1"/>
</dbReference>